<comment type="caution">
    <text evidence="2">The sequence shown here is derived from an EMBL/GenBank/DDBJ whole genome shotgun (WGS) entry which is preliminary data.</text>
</comment>
<dbReference type="Proteomes" id="UP001472677">
    <property type="component" value="Unassembled WGS sequence"/>
</dbReference>
<proteinExistence type="predicted"/>
<evidence type="ECO:0000313" key="3">
    <source>
        <dbReference type="Proteomes" id="UP001472677"/>
    </source>
</evidence>
<name>A0ABR2GC83_9ROSI</name>
<keyword evidence="3" id="KW-1185">Reference proteome</keyword>
<organism evidence="2 3">
    <name type="scientific">Hibiscus sabdariffa</name>
    <name type="common">roselle</name>
    <dbReference type="NCBI Taxonomy" id="183260"/>
    <lineage>
        <taxon>Eukaryota</taxon>
        <taxon>Viridiplantae</taxon>
        <taxon>Streptophyta</taxon>
        <taxon>Embryophyta</taxon>
        <taxon>Tracheophyta</taxon>
        <taxon>Spermatophyta</taxon>
        <taxon>Magnoliopsida</taxon>
        <taxon>eudicotyledons</taxon>
        <taxon>Gunneridae</taxon>
        <taxon>Pentapetalae</taxon>
        <taxon>rosids</taxon>
        <taxon>malvids</taxon>
        <taxon>Malvales</taxon>
        <taxon>Malvaceae</taxon>
        <taxon>Malvoideae</taxon>
        <taxon>Hibiscus</taxon>
    </lineage>
</organism>
<evidence type="ECO:0000313" key="2">
    <source>
        <dbReference type="EMBL" id="KAK8599914.1"/>
    </source>
</evidence>
<dbReference type="EMBL" id="JBBPBM010000001">
    <property type="protein sequence ID" value="KAK8599914.1"/>
    <property type="molecule type" value="Genomic_DNA"/>
</dbReference>
<feature type="region of interest" description="Disordered" evidence="1">
    <location>
        <begin position="1"/>
        <end position="20"/>
    </location>
</feature>
<reference evidence="2 3" key="1">
    <citation type="journal article" date="2024" name="G3 (Bethesda)">
        <title>Genome assembly of Hibiscus sabdariffa L. provides insights into metabolisms of medicinal natural products.</title>
        <authorList>
            <person name="Kim T."/>
        </authorList>
    </citation>
    <scope>NUCLEOTIDE SEQUENCE [LARGE SCALE GENOMIC DNA]</scope>
    <source>
        <strain evidence="2">TK-2024</strain>
        <tissue evidence="2">Old leaves</tissue>
    </source>
</reference>
<gene>
    <name evidence="2" type="ORF">V6N12_049781</name>
</gene>
<accession>A0ABR2GC83</accession>
<evidence type="ECO:0008006" key="4">
    <source>
        <dbReference type="Google" id="ProtNLM"/>
    </source>
</evidence>
<sequence length="167" mass="18887">MDFSGGGHENVDISEDDTGGVSKFDPGDKLVVLGNSMDVLLPMNWKHLTNVGALVADMVDEYMSWRWGLFGGLLPYEILLKIAAVKVSSQTHLPEFPRWILSSNGIFQLQSAYRVRVGVQLGPMEPIWTVIARFKGMSQVKSFIWLAFLEKLMTNEVRFRRQFTTDC</sequence>
<evidence type="ECO:0000256" key="1">
    <source>
        <dbReference type="SAM" id="MobiDB-lite"/>
    </source>
</evidence>
<protein>
    <recommendedName>
        <fullName evidence="4">Reverse transcriptase zinc-binding domain-containing protein</fullName>
    </recommendedName>
</protein>